<dbReference type="InterPro" id="IPR012337">
    <property type="entry name" value="RNaseH-like_sf"/>
</dbReference>
<reference evidence="1 2" key="1">
    <citation type="journal article" date="2020" name="G3 (Bethesda)">
        <title>Draft Genome of the Common Snapping Turtle, Chelydra serpentina, a Model for Phenotypic Plasticity in Reptiles.</title>
        <authorList>
            <person name="Das D."/>
            <person name="Singh S.K."/>
            <person name="Bierstedt J."/>
            <person name="Erickson A."/>
            <person name="Galli G.L.J."/>
            <person name="Crossley D.A. 2nd"/>
            <person name="Rhen T."/>
        </authorList>
    </citation>
    <scope>NUCLEOTIDE SEQUENCE [LARGE SCALE GENOMIC DNA]</scope>
    <source>
        <strain evidence="1">KW</strain>
    </source>
</reference>
<evidence type="ECO:0000313" key="1">
    <source>
        <dbReference type="EMBL" id="KAG6923569.1"/>
    </source>
</evidence>
<dbReference type="SUPFAM" id="SSF53098">
    <property type="entry name" value="Ribonuclease H-like"/>
    <property type="match status" value="1"/>
</dbReference>
<dbReference type="AlphaFoldDB" id="A0A8T1S3I6"/>
<evidence type="ECO:0000313" key="2">
    <source>
        <dbReference type="Proteomes" id="UP000765507"/>
    </source>
</evidence>
<organism evidence="1 2">
    <name type="scientific">Chelydra serpentina</name>
    <name type="common">Snapping turtle</name>
    <name type="synonym">Testudo serpentina</name>
    <dbReference type="NCBI Taxonomy" id="8475"/>
    <lineage>
        <taxon>Eukaryota</taxon>
        <taxon>Metazoa</taxon>
        <taxon>Chordata</taxon>
        <taxon>Craniata</taxon>
        <taxon>Vertebrata</taxon>
        <taxon>Euteleostomi</taxon>
        <taxon>Archelosauria</taxon>
        <taxon>Testudinata</taxon>
        <taxon>Testudines</taxon>
        <taxon>Cryptodira</taxon>
        <taxon>Durocryptodira</taxon>
        <taxon>Americhelydia</taxon>
        <taxon>Chelydroidea</taxon>
        <taxon>Chelydridae</taxon>
        <taxon>Chelydra</taxon>
    </lineage>
</organism>
<gene>
    <name evidence="1" type="ORF">G0U57_020162</name>
</gene>
<dbReference type="OrthoDB" id="9037688at2759"/>
<dbReference type="PANTHER" id="PTHR45913">
    <property type="entry name" value="EPM2A-INTERACTING PROTEIN 1"/>
    <property type="match status" value="1"/>
</dbReference>
<keyword evidence="2" id="KW-1185">Reference proteome</keyword>
<protein>
    <submittedName>
        <fullName evidence="1">GTF2I repeat domain containing 2</fullName>
    </submittedName>
</protein>
<dbReference type="Proteomes" id="UP000765507">
    <property type="component" value="Unassembled WGS sequence"/>
</dbReference>
<name>A0A8T1S3I6_CHESE</name>
<proteinExistence type="predicted"/>
<dbReference type="EMBL" id="JAHGAV010000832">
    <property type="protein sequence ID" value="KAG6923569.1"/>
    <property type="molecule type" value="Genomic_DNA"/>
</dbReference>
<dbReference type="PANTHER" id="PTHR45913:SF21">
    <property type="entry name" value="DUF4371 DOMAIN-CONTAINING PROTEIN"/>
    <property type="match status" value="1"/>
</dbReference>
<sequence>MQTQLKDDLEICDWFSLQFDESTDISDTAQLAVMVRMVFSDFTVKEELLKVLPIKGRTKGEDIYNLFKSYATSISMPLHKLSAITTDGAPAMMGSANGFIALCKKNESFPNFMSYHCIIHQEALCVKVLSFQHVMNVVIKIINSIRAKPLQHRLFKALLEDVDDKQSDLIFHTEVQWLSKGKVLACFLSLIEEIKEFLKSTYQNFEQLEDSSRLMDLAFLANITDKLNILNLELQGKEKHVAQMTGSVKSFKAKLNLWMSHMKMKSLIHFPCMKKMVCDSDFNPAPFVIHIQTLLEQFEKRFQ</sequence>
<accession>A0A8T1S3I6</accession>
<comment type="caution">
    <text evidence="1">The sequence shown here is derived from an EMBL/GenBank/DDBJ whole genome shotgun (WGS) entry which is preliminary data.</text>
</comment>